<dbReference type="GO" id="GO:0000156">
    <property type="term" value="F:phosphorelay response regulator activity"/>
    <property type="evidence" value="ECO:0007669"/>
    <property type="project" value="TreeGrafter"/>
</dbReference>
<name>A0A7G6E730_THEFR</name>
<dbReference type="GO" id="GO:0005737">
    <property type="term" value="C:cytoplasm"/>
    <property type="evidence" value="ECO:0007669"/>
    <property type="project" value="UniProtKB-SubCell"/>
</dbReference>
<dbReference type="Pfam" id="PF00072">
    <property type="entry name" value="Response_reg"/>
    <property type="match status" value="1"/>
</dbReference>
<evidence type="ECO:0000256" key="6">
    <source>
        <dbReference type="ARBA" id="ARBA00023125"/>
    </source>
</evidence>
<keyword evidence="5 10" id="KW-0805">Transcription regulation</keyword>
<evidence type="ECO:0000256" key="7">
    <source>
        <dbReference type="ARBA" id="ARBA00023159"/>
    </source>
</evidence>
<evidence type="ECO:0000256" key="8">
    <source>
        <dbReference type="ARBA" id="ARBA00023163"/>
    </source>
</evidence>
<evidence type="ECO:0000313" key="14">
    <source>
        <dbReference type="Proteomes" id="UP000515847"/>
    </source>
</evidence>
<dbReference type="InterPro" id="IPR036388">
    <property type="entry name" value="WH-like_DNA-bd_sf"/>
</dbReference>
<dbReference type="InterPro" id="IPR048714">
    <property type="entry name" value="DpiA-like_HTH"/>
</dbReference>
<dbReference type="PIRSF" id="PIRSF006171">
    <property type="entry name" value="RR_citrat_malat"/>
    <property type="match status" value="1"/>
</dbReference>
<dbReference type="GO" id="GO:0003677">
    <property type="term" value="F:DNA binding"/>
    <property type="evidence" value="ECO:0007669"/>
    <property type="project" value="UniProtKB-KW"/>
</dbReference>
<dbReference type="Gene3D" id="3.40.50.2300">
    <property type="match status" value="1"/>
</dbReference>
<feature type="domain" description="Response regulatory" evidence="12">
    <location>
        <begin position="5"/>
        <end position="121"/>
    </location>
</feature>
<dbReference type="PROSITE" id="PS50110">
    <property type="entry name" value="RESPONSE_REGULATORY"/>
    <property type="match status" value="1"/>
</dbReference>
<comment type="subcellular location">
    <subcellularLocation>
        <location evidence="1 10">Cytoplasm</location>
    </subcellularLocation>
</comment>
<evidence type="ECO:0000256" key="10">
    <source>
        <dbReference type="PIRNR" id="PIRNR006171"/>
    </source>
</evidence>
<dbReference type="CDD" id="cd19925">
    <property type="entry name" value="REC_citrate_TCS"/>
    <property type="match status" value="1"/>
</dbReference>
<evidence type="ECO:0000256" key="2">
    <source>
        <dbReference type="ARBA" id="ARBA00022490"/>
    </source>
</evidence>
<dbReference type="EMBL" id="CP045798">
    <property type="protein sequence ID" value="QNB47884.1"/>
    <property type="molecule type" value="Genomic_DNA"/>
</dbReference>
<dbReference type="SUPFAM" id="SSF52172">
    <property type="entry name" value="CheY-like"/>
    <property type="match status" value="1"/>
</dbReference>
<evidence type="ECO:0000256" key="9">
    <source>
        <dbReference type="ARBA" id="ARBA00024867"/>
    </source>
</evidence>
<dbReference type="RefSeq" id="WP_034421161.1">
    <property type="nucleotide sequence ID" value="NZ_CP045798.1"/>
</dbReference>
<dbReference type="GO" id="GO:0003700">
    <property type="term" value="F:DNA-binding transcription factor activity"/>
    <property type="evidence" value="ECO:0007669"/>
    <property type="project" value="InterPro"/>
</dbReference>
<dbReference type="Proteomes" id="UP000515847">
    <property type="component" value="Chromosome"/>
</dbReference>
<dbReference type="AlphaFoldDB" id="A0A7G6E730"/>
<evidence type="ECO:0000256" key="4">
    <source>
        <dbReference type="ARBA" id="ARBA00023012"/>
    </source>
</evidence>
<keyword evidence="4 10" id="KW-0902">Two-component regulatory system</keyword>
<protein>
    <recommendedName>
        <fullName evidence="10">Transcriptional regulatory protein</fullName>
    </recommendedName>
</protein>
<dbReference type="InterPro" id="IPR024187">
    <property type="entry name" value="Sig_transdc_resp-reg_cit/mal"/>
</dbReference>
<dbReference type="InterPro" id="IPR011006">
    <property type="entry name" value="CheY-like_superfamily"/>
</dbReference>
<proteinExistence type="predicted"/>
<dbReference type="Pfam" id="PF20714">
    <property type="entry name" value="HTH_64"/>
    <property type="match status" value="1"/>
</dbReference>
<evidence type="ECO:0000256" key="11">
    <source>
        <dbReference type="PROSITE-ProRule" id="PRU00169"/>
    </source>
</evidence>
<gene>
    <name evidence="13" type="ORF">BR63_17435</name>
</gene>
<evidence type="ECO:0000259" key="12">
    <source>
        <dbReference type="PROSITE" id="PS50110"/>
    </source>
</evidence>
<organism evidence="13 14">
    <name type="scientific">Thermanaerosceptrum fracticalcis</name>
    <dbReference type="NCBI Taxonomy" id="1712410"/>
    <lineage>
        <taxon>Bacteria</taxon>
        <taxon>Bacillati</taxon>
        <taxon>Bacillota</taxon>
        <taxon>Clostridia</taxon>
        <taxon>Eubacteriales</taxon>
        <taxon>Peptococcaceae</taxon>
        <taxon>Thermanaerosceptrum</taxon>
    </lineage>
</organism>
<keyword evidence="2 10" id="KW-0963">Cytoplasm</keyword>
<dbReference type="InterPro" id="IPR001789">
    <property type="entry name" value="Sig_transdc_resp-reg_receiver"/>
</dbReference>
<keyword evidence="3 11" id="KW-0597">Phosphoprotein</keyword>
<feature type="modified residue" description="4-aspartylphosphate" evidence="11">
    <location>
        <position position="56"/>
    </location>
</feature>
<dbReference type="SMART" id="SM00448">
    <property type="entry name" value="REC"/>
    <property type="match status" value="1"/>
</dbReference>
<keyword evidence="7 10" id="KW-0010">Activator</keyword>
<dbReference type="PANTHER" id="PTHR45526">
    <property type="entry name" value="TRANSCRIPTIONAL REGULATORY PROTEIN DPIA"/>
    <property type="match status" value="1"/>
</dbReference>
<reference evidence="13 14" key="1">
    <citation type="journal article" date="2019" name="Front. Microbiol.">
        <title>Thermoanaerosceptrum fracticalcis gen. nov. sp. nov., a Novel Fumarate-Fermenting Microorganism From a Deep Fractured Carbonate Aquifer of the US Great Basin.</title>
        <authorList>
            <person name="Hamilton-Brehm S.D."/>
            <person name="Stewart L.E."/>
            <person name="Zavarin M."/>
            <person name="Caldwell M."/>
            <person name="Lawson P.A."/>
            <person name="Onstott T.C."/>
            <person name="Grzymski J."/>
            <person name="Neveux I."/>
            <person name="Lollar B.S."/>
            <person name="Russell C.E."/>
            <person name="Moser D.P."/>
        </authorList>
    </citation>
    <scope>NUCLEOTIDE SEQUENCE [LARGE SCALE GENOMIC DNA]</scope>
    <source>
        <strain evidence="13 14">DRI-13</strain>
    </source>
</reference>
<comment type="function">
    <text evidence="9">May play the central regulatory role in sporulation. It may be an element of the effector pathway responsible for the activation of sporulation genes in response to nutritional stress. Spo0A may act in concert with spo0H (a sigma factor) to control the expression of some genes that are critical to the sporulation process.</text>
</comment>
<dbReference type="OrthoDB" id="9759232at2"/>
<keyword evidence="6 10" id="KW-0238">DNA-binding</keyword>
<evidence type="ECO:0000256" key="1">
    <source>
        <dbReference type="ARBA" id="ARBA00004496"/>
    </source>
</evidence>
<accession>A0A7G6E730</accession>
<evidence type="ECO:0000313" key="13">
    <source>
        <dbReference type="EMBL" id="QNB47884.1"/>
    </source>
</evidence>
<keyword evidence="8 10" id="KW-0804">Transcription</keyword>
<evidence type="ECO:0000256" key="3">
    <source>
        <dbReference type="ARBA" id="ARBA00022553"/>
    </source>
</evidence>
<dbReference type="InterPro" id="IPR051271">
    <property type="entry name" value="2C-system_Tx_regulators"/>
</dbReference>
<dbReference type="KEGG" id="tfr:BR63_17435"/>
<evidence type="ECO:0000256" key="5">
    <source>
        <dbReference type="ARBA" id="ARBA00023015"/>
    </source>
</evidence>
<dbReference type="PANTHER" id="PTHR45526:SF1">
    <property type="entry name" value="TRANSCRIPTIONAL REGULATORY PROTEIN DCUR-RELATED"/>
    <property type="match status" value="1"/>
</dbReference>
<sequence length="223" mass="25625">MKEIRVLIIEDDPMVIDINRKVVQDIPGFTVVGTARSGTEGLEAINQYKPNLVILDIFMPQLNGLEFLKEMRKNGQDMDVIMVTASQDPLYLKEGMRYGVVDYLIKPFRLDRLKASLENYLNMARRLHGKKSISQEDIDSMVKKTKVEEDIPKGLSLYTLNIIKEFIKEKKQSFTADEIADNLGLARVTARRYLEYLVMTQEVEISLEYGSIGRPVKKYKEKA</sequence>
<keyword evidence="14" id="KW-1185">Reference proteome</keyword>
<dbReference type="Gene3D" id="1.10.10.10">
    <property type="entry name" value="Winged helix-like DNA-binding domain superfamily/Winged helix DNA-binding domain"/>
    <property type="match status" value="1"/>
</dbReference>